<feature type="transmembrane region" description="Helical" evidence="1">
    <location>
        <begin position="210"/>
        <end position="233"/>
    </location>
</feature>
<evidence type="ECO:0000313" key="3">
    <source>
        <dbReference type="Proteomes" id="UP000289792"/>
    </source>
</evidence>
<proteinExistence type="predicted"/>
<feature type="transmembrane region" description="Helical" evidence="1">
    <location>
        <begin position="6"/>
        <end position="28"/>
    </location>
</feature>
<accession>A0A4Q0XGB9</accession>
<dbReference type="AlphaFoldDB" id="A0A4Q0XGB9"/>
<feature type="transmembrane region" description="Helical" evidence="1">
    <location>
        <begin position="140"/>
        <end position="161"/>
    </location>
</feature>
<evidence type="ECO:0000313" key="2">
    <source>
        <dbReference type="EMBL" id="RXJ50291.1"/>
    </source>
</evidence>
<keyword evidence="1" id="KW-0812">Transmembrane</keyword>
<dbReference type="OrthoDB" id="1453530at2"/>
<dbReference type="RefSeq" id="WP_129017261.1">
    <property type="nucleotide sequence ID" value="NZ_SDDZ01000004.1"/>
</dbReference>
<organism evidence="2 3">
    <name type="scientific">Gelidibacter gilvus</name>
    <dbReference type="NCBI Taxonomy" id="59602"/>
    <lineage>
        <taxon>Bacteria</taxon>
        <taxon>Pseudomonadati</taxon>
        <taxon>Bacteroidota</taxon>
        <taxon>Flavobacteriia</taxon>
        <taxon>Flavobacteriales</taxon>
        <taxon>Flavobacteriaceae</taxon>
        <taxon>Gelidibacter</taxon>
    </lineage>
</organism>
<keyword evidence="3" id="KW-1185">Reference proteome</keyword>
<feature type="transmembrane region" description="Helical" evidence="1">
    <location>
        <begin position="112"/>
        <end position="134"/>
    </location>
</feature>
<feature type="transmembrane region" description="Helical" evidence="1">
    <location>
        <begin position="82"/>
        <end position="100"/>
    </location>
</feature>
<gene>
    <name evidence="2" type="ORF">ESZ48_09955</name>
</gene>
<reference evidence="2 3" key="1">
    <citation type="submission" date="2019-01" db="EMBL/GenBank/DDBJ databases">
        <title>Genome sequence of the Antarctic species Gelidibacter gilvus ACAM 158(T).</title>
        <authorList>
            <person name="Bowman J.P."/>
        </authorList>
    </citation>
    <scope>NUCLEOTIDE SEQUENCE [LARGE SCALE GENOMIC DNA]</scope>
    <source>
        <strain evidence="2 3">IC158</strain>
    </source>
</reference>
<feature type="transmembrane region" description="Helical" evidence="1">
    <location>
        <begin position="173"/>
        <end position="198"/>
    </location>
</feature>
<keyword evidence="1" id="KW-0472">Membrane</keyword>
<keyword evidence="1" id="KW-1133">Transmembrane helix</keyword>
<name>A0A4Q0XGB9_9FLAO</name>
<dbReference type="EMBL" id="SDDZ01000004">
    <property type="protein sequence ID" value="RXJ50291.1"/>
    <property type="molecule type" value="Genomic_DNA"/>
</dbReference>
<sequence length="237" mass="28290">MLTDFLINYGGIITILFELLAALAGSYYLRKVNNSLLRVFVYYLWLTVGFEIVGRYTYLMDYDYDYGWFIAIKNSVFSNNTWLYNIYAYLGIGFISIFYYNLMTNFKARITVLSTLGAFSLFSILYFTLTDAFFQTTLPYHFFISVSIICLYVLLYFLQLINSDKILDYYKLPSFYISITLLLWYLCIIPLFIFDGYFKSINSEFVRFRTILLLFINICTYSSFTFAFLYPLYRRRR</sequence>
<evidence type="ECO:0000256" key="1">
    <source>
        <dbReference type="SAM" id="Phobius"/>
    </source>
</evidence>
<dbReference type="Proteomes" id="UP000289792">
    <property type="component" value="Unassembled WGS sequence"/>
</dbReference>
<comment type="caution">
    <text evidence="2">The sequence shown here is derived from an EMBL/GenBank/DDBJ whole genome shotgun (WGS) entry which is preliminary data.</text>
</comment>
<feature type="transmembrane region" description="Helical" evidence="1">
    <location>
        <begin position="40"/>
        <end position="58"/>
    </location>
</feature>
<protein>
    <submittedName>
        <fullName evidence="2">Uncharacterized protein</fullName>
    </submittedName>
</protein>